<feature type="domain" description="RRM" evidence="8">
    <location>
        <begin position="253"/>
        <end position="328"/>
    </location>
</feature>
<dbReference type="STRING" id="45351.A7RLV0"/>
<feature type="region of interest" description="Disordered" evidence="7">
    <location>
        <begin position="89"/>
        <end position="256"/>
    </location>
</feature>
<feature type="compositionally biased region" description="Basic and acidic residues" evidence="7">
    <location>
        <begin position="145"/>
        <end position="158"/>
    </location>
</feature>
<feature type="compositionally biased region" description="Basic residues" evidence="7">
    <location>
        <begin position="750"/>
        <end position="760"/>
    </location>
</feature>
<dbReference type="EMBL" id="DS469519">
    <property type="protein sequence ID" value="EDO47487.1"/>
    <property type="molecule type" value="Genomic_DNA"/>
</dbReference>
<feature type="region of interest" description="Disordered" evidence="7">
    <location>
        <begin position="737"/>
        <end position="761"/>
    </location>
</feature>
<name>A7RLV0_NEMVE</name>
<dbReference type="PhylomeDB" id="A7RLV0"/>
<feature type="compositionally biased region" description="Acidic residues" evidence="7">
    <location>
        <begin position="214"/>
        <end position="223"/>
    </location>
</feature>
<dbReference type="Gene3D" id="3.30.70.330">
    <property type="match status" value="6"/>
</dbReference>
<organism evidence="9 10">
    <name type="scientific">Nematostella vectensis</name>
    <name type="common">Starlet sea anemone</name>
    <dbReference type="NCBI Taxonomy" id="45351"/>
    <lineage>
        <taxon>Eukaryota</taxon>
        <taxon>Metazoa</taxon>
        <taxon>Cnidaria</taxon>
        <taxon>Anthozoa</taxon>
        <taxon>Hexacorallia</taxon>
        <taxon>Actiniaria</taxon>
        <taxon>Edwardsiidae</taxon>
        <taxon>Nematostella</taxon>
    </lineage>
</organism>
<feature type="domain" description="RRM" evidence="8">
    <location>
        <begin position="658"/>
        <end position="741"/>
    </location>
</feature>
<protein>
    <recommendedName>
        <fullName evidence="8">RRM domain-containing protein</fullName>
    </recommendedName>
</protein>
<dbReference type="GO" id="GO:0016607">
    <property type="term" value="C:nuclear speck"/>
    <property type="evidence" value="ECO:0000318"/>
    <property type="project" value="GO_Central"/>
</dbReference>
<dbReference type="InterPro" id="IPR034419">
    <property type="entry name" value="RBM19_RRM3"/>
</dbReference>
<dbReference type="InterPro" id="IPR051945">
    <property type="entry name" value="RRM_MRD1_RNA_proc_ribogen"/>
</dbReference>
<feature type="domain" description="RRM" evidence="8">
    <location>
        <begin position="761"/>
        <end position="841"/>
    </location>
</feature>
<comment type="similarity">
    <text evidence="2">Belongs to the RRM MRD1 family.</text>
</comment>
<dbReference type="InterPro" id="IPR034423">
    <property type="entry name" value="RBM19_RRM5"/>
</dbReference>
<dbReference type="SUPFAM" id="SSF54928">
    <property type="entry name" value="RNA-binding domain, RBD"/>
    <property type="match status" value="4"/>
</dbReference>
<evidence type="ECO:0000313" key="9">
    <source>
        <dbReference type="EMBL" id="EDO47487.1"/>
    </source>
</evidence>
<dbReference type="CDD" id="cd12502">
    <property type="entry name" value="RRM2_RMB19"/>
    <property type="match status" value="1"/>
</dbReference>
<dbReference type="SMART" id="SM00360">
    <property type="entry name" value="RRM"/>
    <property type="match status" value="6"/>
</dbReference>
<dbReference type="GO" id="GO:0003729">
    <property type="term" value="F:mRNA binding"/>
    <property type="evidence" value="ECO:0000318"/>
    <property type="project" value="GO_Central"/>
</dbReference>
<feature type="non-terminal residue" evidence="9">
    <location>
        <position position="862"/>
    </location>
</feature>
<dbReference type="HOGENOM" id="CLU_008479_1_0_1"/>
<dbReference type="InParanoid" id="A7RLV0"/>
<feature type="region of interest" description="Disordered" evidence="7">
    <location>
        <begin position="331"/>
        <end position="359"/>
    </location>
</feature>
<accession>A7RLV0</accession>
<evidence type="ECO:0000256" key="3">
    <source>
        <dbReference type="ARBA" id="ARBA00022737"/>
    </source>
</evidence>
<evidence type="ECO:0000313" key="10">
    <source>
        <dbReference type="Proteomes" id="UP000001593"/>
    </source>
</evidence>
<sequence>GEITDIKLCRTKDGKFRRFGFVGYKTEKQAENALKYFNNSFIDTSKIQVDLARNLGDKDAPRPWSKYSEHSSAYQKKVKKLLEKNEDKVGAKDDKVMKKKKSKEKVKGLEELDEDPEFQEFVSAHESRSKKSLWSNDTLISKQRNSNEKETKMAVKFEDSDESDDDLTEDMEQNTDDNSNTVAKDSSISDMDYLRTKVTSSKTESDTDVNKEFDSDDDREETIDASKNPDGSSDVDEPQETPQPDKPKPTTPWTCKMRGLPFKAKDKHILEFFSPLKPVAIRFVMNKKGQPSGCAFVDFSSKSDLEKALKRNKDYLQGRYIELFKDTNRDFDNNKQGDGEKSWMRKLQEKGDDEEEEPIGESGRLFLRNLAYSCSEEDIQHLFEKFGPLSEVNLPLDKHTNKTIGIGFVTFLMPEHAVKAFNELDGTVFQGRLLHILPAKAKKEESNDNEGITSISYKKKNEEKKKKQSGSDHNWNTLFLGLNAVADVMADKYNTSKRDILDAESSHSLAVRMALGETQLVAETRKFLTEQGVKLDVFGQAAASRSKTVIVAKNLPYGTNAEELRTLFSAFGQLGRVILPPSGITALIEIPEPSLARKAFQKLAYSKFKNSPLYLEWAPLDVFVEGQLKKDSLEKTDKDADQSEEQNAGSDEEDTEGVTLFVKNLSFESTEEALKQKFAAVGPVKSATIAKKKDPKKPGSLLSMGYGFVEFCNKASAQEALKSLQHSQLDGHALELKQSHRKSGKEESKRKKSAKQKQKSSKILVRNVPFEATTKEIRELFSTFGEIKTLRLPKKMTGTGPHRGFAFVDFLTKQDAKRAFEALCTSTHLYGRRLVLEWAEDEDDVDTLRKRTADHFHGGELV</sequence>
<feature type="compositionally biased region" description="Basic and acidic residues" evidence="7">
    <location>
        <begin position="737"/>
        <end position="749"/>
    </location>
</feature>
<keyword evidence="4 6" id="KW-0694">RNA-binding</keyword>
<dbReference type="CDD" id="cd12318">
    <property type="entry name" value="RRM5_RBM19_like"/>
    <property type="match status" value="1"/>
</dbReference>
<dbReference type="Pfam" id="PF00076">
    <property type="entry name" value="RRM_1"/>
    <property type="match status" value="6"/>
</dbReference>
<evidence type="ECO:0000256" key="2">
    <source>
        <dbReference type="ARBA" id="ARBA00008033"/>
    </source>
</evidence>
<keyword evidence="5" id="KW-0539">Nucleus</keyword>
<feature type="compositionally biased region" description="Basic and acidic residues" evidence="7">
    <location>
        <begin position="203"/>
        <end position="213"/>
    </location>
</feature>
<feature type="domain" description="RRM" evidence="8">
    <location>
        <begin position="548"/>
        <end position="620"/>
    </location>
</feature>
<dbReference type="InterPro" id="IPR034417">
    <property type="entry name" value="RMB19_RRM2"/>
</dbReference>
<comment type="subcellular location">
    <subcellularLocation>
        <location evidence="1">Nucleus</location>
    </subcellularLocation>
</comment>
<dbReference type="GO" id="GO:0000381">
    <property type="term" value="P:regulation of alternative mRNA splicing, via spliceosome"/>
    <property type="evidence" value="ECO:0000318"/>
    <property type="project" value="GO_Central"/>
</dbReference>
<dbReference type="PANTHER" id="PTHR48039">
    <property type="entry name" value="RNA-BINDING MOTIF PROTEIN 14B"/>
    <property type="match status" value="1"/>
</dbReference>
<dbReference type="eggNOG" id="KOG0110">
    <property type="taxonomic scope" value="Eukaryota"/>
</dbReference>
<feature type="region of interest" description="Disordered" evidence="7">
    <location>
        <begin position="445"/>
        <end position="471"/>
    </location>
</feature>
<dbReference type="InterPro" id="IPR012677">
    <property type="entry name" value="Nucleotide-bd_a/b_plait_sf"/>
</dbReference>
<dbReference type="FunFam" id="3.30.70.330:FF:000608">
    <property type="entry name" value="RNA binding motif protein 19"/>
    <property type="match status" value="1"/>
</dbReference>
<dbReference type="CDD" id="cd12567">
    <property type="entry name" value="RRM3_RBM19"/>
    <property type="match status" value="1"/>
</dbReference>
<feature type="compositionally biased region" description="Polar residues" evidence="7">
    <location>
        <begin position="132"/>
        <end position="144"/>
    </location>
</feature>
<dbReference type="FunFam" id="3.30.70.330:FF:000240">
    <property type="entry name" value="RNA binding motif protein 19"/>
    <property type="match status" value="1"/>
</dbReference>
<feature type="compositionally biased region" description="Basic and acidic residues" evidence="7">
    <location>
        <begin position="331"/>
        <end position="350"/>
    </location>
</feature>
<evidence type="ECO:0000256" key="4">
    <source>
        <dbReference type="ARBA" id="ARBA00022884"/>
    </source>
</evidence>
<feature type="domain" description="RRM" evidence="8">
    <location>
        <begin position="1"/>
        <end position="54"/>
    </location>
</feature>
<dbReference type="OMA" id="FNNTCIQ"/>
<feature type="compositionally biased region" description="Acidic residues" evidence="7">
    <location>
        <begin position="159"/>
        <end position="175"/>
    </location>
</feature>
<feature type="compositionally biased region" description="Polar residues" evidence="7">
    <location>
        <begin position="176"/>
        <end position="189"/>
    </location>
</feature>
<dbReference type="FunFam" id="3.30.70.330:FF:000277">
    <property type="entry name" value="RNA binding motif protein 19"/>
    <property type="match status" value="1"/>
</dbReference>
<dbReference type="Proteomes" id="UP000001593">
    <property type="component" value="Unassembled WGS sequence"/>
</dbReference>
<evidence type="ECO:0000256" key="1">
    <source>
        <dbReference type="ARBA" id="ARBA00004123"/>
    </source>
</evidence>
<feature type="region of interest" description="Disordered" evidence="7">
    <location>
        <begin position="633"/>
        <end position="655"/>
    </location>
</feature>
<keyword evidence="3" id="KW-0677">Repeat</keyword>
<proteinExistence type="inferred from homology"/>
<dbReference type="GO" id="GO:0005730">
    <property type="term" value="C:nucleolus"/>
    <property type="evidence" value="ECO:0000318"/>
    <property type="project" value="GO_Central"/>
</dbReference>
<evidence type="ECO:0000256" key="7">
    <source>
        <dbReference type="SAM" id="MobiDB-lite"/>
    </source>
</evidence>
<evidence type="ECO:0000259" key="8">
    <source>
        <dbReference type="PROSITE" id="PS50102"/>
    </source>
</evidence>
<evidence type="ECO:0000256" key="6">
    <source>
        <dbReference type="PROSITE-ProRule" id="PRU00176"/>
    </source>
</evidence>
<dbReference type="InterPro" id="IPR000504">
    <property type="entry name" value="RRM_dom"/>
</dbReference>
<gene>
    <name evidence="9" type="ORF">NEMVEDRAFT_v1g86616</name>
</gene>
<dbReference type="FunFam" id="3.30.70.330:FF:000813">
    <property type="entry name" value="RNA binding motif protein 19"/>
    <property type="match status" value="1"/>
</dbReference>
<reference evidence="9 10" key="1">
    <citation type="journal article" date="2007" name="Science">
        <title>Sea anemone genome reveals ancestral eumetazoan gene repertoire and genomic organization.</title>
        <authorList>
            <person name="Putnam N.H."/>
            <person name="Srivastava M."/>
            <person name="Hellsten U."/>
            <person name="Dirks B."/>
            <person name="Chapman J."/>
            <person name="Salamov A."/>
            <person name="Terry A."/>
            <person name="Shapiro H."/>
            <person name="Lindquist E."/>
            <person name="Kapitonov V.V."/>
            <person name="Jurka J."/>
            <person name="Genikhovich G."/>
            <person name="Grigoriev I.V."/>
            <person name="Lucas S.M."/>
            <person name="Steele R.E."/>
            <person name="Finnerty J.R."/>
            <person name="Technau U."/>
            <person name="Martindale M.Q."/>
            <person name="Rokhsar D.S."/>
        </authorList>
    </citation>
    <scope>NUCLEOTIDE SEQUENCE [LARGE SCALE GENOMIC DNA]</scope>
    <source>
        <strain evidence="10">CH2 X CH6</strain>
    </source>
</reference>
<dbReference type="InterPro" id="IPR035979">
    <property type="entry name" value="RBD_domain_sf"/>
</dbReference>
<dbReference type="PANTHER" id="PTHR48039:SF5">
    <property type="entry name" value="RNA-BINDING PROTEIN 28"/>
    <property type="match status" value="1"/>
</dbReference>
<dbReference type="AlphaFoldDB" id="A7RLV0"/>
<dbReference type="PROSITE" id="PS50102">
    <property type="entry name" value="RRM"/>
    <property type="match status" value="6"/>
</dbReference>
<keyword evidence="10" id="KW-1185">Reference proteome</keyword>
<evidence type="ECO:0000256" key="5">
    <source>
        <dbReference type="ARBA" id="ARBA00023242"/>
    </source>
</evidence>
<dbReference type="InterPro" id="IPR034421">
    <property type="entry name" value="RBM19_RRM6"/>
</dbReference>
<dbReference type="CDD" id="cd12571">
    <property type="entry name" value="RRM6_RBM19"/>
    <property type="match status" value="1"/>
</dbReference>
<feature type="domain" description="RRM" evidence="8">
    <location>
        <begin position="363"/>
        <end position="441"/>
    </location>
</feature>